<proteinExistence type="predicted"/>
<feature type="compositionally biased region" description="Basic residues" evidence="1">
    <location>
        <begin position="199"/>
        <end position="209"/>
    </location>
</feature>
<feature type="region of interest" description="Disordered" evidence="1">
    <location>
        <begin position="854"/>
        <end position="989"/>
    </location>
</feature>
<keyword evidence="4" id="KW-1185">Reference proteome</keyword>
<dbReference type="PANTHER" id="PTHR33116:SF78">
    <property type="entry name" value="OS12G0587133 PROTEIN"/>
    <property type="match status" value="1"/>
</dbReference>
<feature type="compositionally biased region" description="Polar residues" evidence="1">
    <location>
        <begin position="874"/>
        <end position="885"/>
    </location>
</feature>
<protein>
    <recommendedName>
        <fullName evidence="2">Reverse transcriptase zinc-binding domain-containing protein</fullName>
    </recommendedName>
</protein>
<dbReference type="Proteomes" id="UP001605036">
    <property type="component" value="Unassembled WGS sequence"/>
</dbReference>
<feature type="compositionally biased region" description="Polar residues" evidence="1">
    <location>
        <begin position="80"/>
        <end position="95"/>
    </location>
</feature>
<feature type="compositionally biased region" description="Basic and acidic residues" evidence="1">
    <location>
        <begin position="142"/>
        <end position="152"/>
    </location>
</feature>
<sequence>MTVGSPIRVGVQQLQPRNKMPPNLDSPSSALRQGSQINDSQEAQIPSKSRSGGRSASPVQKSANNTSHKETRLEGVRVAQEQQKSDTNNTEFTDVQTKRSKEPNANQPQPAAQNTSNRFEVLQEISSSSEEVAEDQPTSKEALAEESPKSTDGEQQDQTPTEEAGTRNIDPAPPVNDLPDLNITPSYREQRIELNRLEKQRKRDKKTRGSRIQEGNGQSEQNLSQSPTMMKARGCKQTETPARMNHDFLWATMRKMGFNSDVIELTRALVSDGHAKVHLNATKVDESNFKQLCKIIEGFERVSGAQLNPAKSVILPFALERPLQWLQQTGCQVLSQGQFITYLGCRFRIGKAGDERVRDLREKLQRRLSRWANRFLSWTSRVLLLQHVLRALPVYHFLGLGLPKNGFMQLEAPCRTFLWGTNQDNRPKTPLVRWDSVTKLKENGGLNIRPFQRVSDVLKMKYIGRILNGETTDWAEMARHFIRRQVQNKSYIREAKFWTAEECLLLLPSLSISCSETTNNMVQSWLRCRSCLRLQEQALALPGSFTLRQLRELLKRYSQAYPFNDKLVFPLLKRLGVRILANLLDGSGNWMRIVTAMETKGFCLDPIQHEAIATFQSSLSSVHIGPQKIEDSPSWALKGSDRKWTGWLLPSKTWHNLLTKDEAPDDLTGKWPLGIYRLTWMERWKKLWEAGGLLRIKTWLRKLLRRAFFTGERASRMQVSQDLCCRCRQVIETVSHLFFECHHSITRWHQLQESAQRVGTSFCATHNLLDSIDEALITKKKGSSFIYILSSLTTTIWKDRNEMLFRNKTQETPLRVSLEQARWEIEGSFNPSSSASRWWQGLHALTEINRLLEVSSNPTTTTESSERGYPEIEQTGSSIASNYSGIESRRRTPEREDQIKDTLNANSRTPASNSSMSPASNSDQGTRSETRNDGIPMVHQLPVAESNSWTPATSSEQDMRSETRNDSGPTVRLTNNDQSPADLPHSWNP</sequence>
<dbReference type="EMBL" id="JBHFFA010000006">
    <property type="protein sequence ID" value="KAL2621653.1"/>
    <property type="molecule type" value="Genomic_DNA"/>
</dbReference>
<dbReference type="PANTHER" id="PTHR33116">
    <property type="entry name" value="REVERSE TRANSCRIPTASE ZINC-BINDING DOMAIN-CONTAINING PROTEIN-RELATED-RELATED"/>
    <property type="match status" value="1"/>
</dbReference>
<feature type="compositionally biased region" description="Basic and acidic residues" evidence="1">
    <location>
        <begin position="887"/>
        <end position="900"/>
    </location>
</feature>
<organism evidence="3 4">
    <name type="scientific">Riccia fluitans</name>
    <dbReference type="NCBI Taxonomy" id="41844"/>
    <lineage>
        <taxon>Eukaryota</taxon>
        <taxon>Viridiplantae</taxon>
        <taxon>Streptophyta</taxon>
        <taxon>Embryophyta</taxon>
        <taxon>Marchantiophyta</taxon>
        <taxon>Marchantiopsida</taxon>
        <taxon>Marchantiidae</taxon>
        <taxon>Marchantiales</taxon>
        <taxon>Ricciaceae</taxon>
        <taxon>Riccia</taxon>
    </lineage>
</organism>
<feature type="compositionally biased region" description="Polar residues" evidence="1">
    <location>
        <begin position="966"/>
        <end position="979"/>
    </location>
</feature>
<feature type="compositionally biased region" description="Low complexity" evidence="1">
    <location>
        <begin position="854"/>
        <end position="863"/>
    </location>
</feature>
<dbReference type="InterPro" id="IPR026960">
    <property type="entry name" value="RVT-Znf"/>
</dbReference>
<evidence type="ECO:0000259" key="2">
    <source>
        <dbReference type="Pfam" id="PF13966"/>
    </source>
</evidence>
<dbReference type="Pfam" id="PF13966">
    <property type="entry name" value="zf-RVT"/>
    <property type="match status" value="1"/>
</dbReference>
<evidence type="ECO:0000256" key="1">
    <source>
        <dbReference type="SAM" id="MobiDB-lite"/>
    </source>
</evidence>
<feature type="region of interest" description="Disordered" evidence="1">
    <location>
        <begin position="1"/>
        <end position="237"/>
    </location>
</feature>
<name>A0ABD1Y4G1_9MARC</name>
<reference evidence="3 4" key="1">
    <citation type="submission" date="2024-09" db="EMBL/GenBank/DDBJ databases">
        <title>Chromosome-scale assembly of Riccia fluitans.</title>
        <authorList>
            <person name="Paukszto L."/>
            <person name="Sawicki J."/>
            <person name="Karawczyk K."/>
            <person name="Piernik-Szablinska J."/>
            <person name="Szczecinska M."/>
            <person name="Mazdziarz M."/>
        </authorList>
    </citation>
    <scope>NUCLEOTIDE SEQUENCE [LARGE SCALE GENOMIC DNA]</scope>
    <source>
        <strain evidence="3">Rf_01</strain>
        <tissue evidence="3">Aerial parts of the thallus</tissue>
    </source>
</reference>
<accession>A0ABD1Y4G1</accession>
<dbReference type="AlphaFoldDB" id="A0ABD1Y4G1"/>
<feature type="compositionally biased region" description="Low complexity" evidence="1">
    <location>
        <begin position="103"/>
        <end position="114"/>
    </location>
</feature>
<feature type="compositionally biased region" description="Polar residues" evidence="1">
    <location>
        <begin position="25"/>
        <end position="66"/>
    </location>
</feature>
<evidence type="ECO:0000313" key="3">
    <source>
        <dbReference type="EMBL" id="KAL2621653.1"/>
    </source>
</evidence>
<evidence type="ECO:0000313" key="4">
    <source>
        <dbReference type="Proteomes" id="UP001605036"/>
    </source>
</evidence>
<feature type="compositionally biased region" description="Polar residues" evidence="1">
    <location>
        <begin position="945"/>
        <end position="956"/>
    </location>
</feature>
<feature type="domain" description="Reverse transcriptase zinc-binding" evidence="2">
    <location>
        <begin position="682"/>
        <end position="748"/>
    </location>
</feature>
<feature type="compositionally biased region" description="Basic and acidic residues" evidence="1">
    <location>
        <begin position="188"/>
        <end position="198"/>
    </location>
</feature>
<gene>
    <name evidence="3" type="ORF">R1flu_001858</name>
</gene>
<comment type="caution">
    <text evidence="3">The sequence shown here is derived from an EMBL/GenBank/DDBJ whole genome shotgun (WGS) entry which is preliminary data.</text>
</comment>
<feature type="compositionally biased region" description="Polar residues" evidence="1">
    <location>
        <begin position="213"/>
        <end position="228"/>
    </location>
</feature>
<feature type="compositionally biased region" description="Low complexity" evidence="1">
    <location>
        <begin position="910"/>
        <end position="922"/>
    </location>
</feature>